<feature type="domain" description="GCVT N-terminal" evidence="9">
    <location>
        <begin position="5"/>
        <end position="266"/>
    </location>
</feature>
<dbReference type="EC" id="2.1.2.10" evidence="2 7"/>
<dbReference type="PANTHER" id="PTHR43757">
    <property type="entry name" value="AMINOMETHYLTRANSFERASE"/>
    <property type="match status" value="1"/>
</dbReference>
<evidence type="ECO:0000256" key="2">
    <source>
        <dbReference type="ARBA" id="ARBA00012616"/>
    </source>
</evidence>
<comment type="caution">
    <text evidence="11">The sequence shown here is derived from an EMBL/GenBank/DDBJ whole genome shotgun (WGS) entry which is preliminary data.</text>
</comment>
<dbReference type="Pfam" id="PF08669">
    <property type="entry name" value="GCV_T_C"/>
    <property type="match status" value="1"/>
</dbReference>
<dbReference type="AlphaFoldDB" id="A0A1F7RTA1"/>
<keyword evidence="3 7" id="KW-0032">Aminotransferase</keyword>
<dbReference type="HAMAP" id="MF_00259">
    <property type="entry name" value="GcvT"/>
    <property type="match status" value="1"/>
</dbReference>
<evidence type="ECO:0000256" key="1">
    <source>
        <dbReference type="ARBA" id="ARBA00008609"/>
    </source>
</evidence>
<keyword evidence="4 7" id="KW-0808">Transferase</keyword>
<dbReference type="GO" id="GO:0005960">
    <property type="term" value="C:glycine cleavage complex"/>
    <property type="evidence" value="ECO:0007669"/>
    <property type="project" value="InterPro"/>
</dbReference>
<gene>
    <name evidence="7" type="primary">gcvT</name>
    <name evidence="11" type="ORF">A2W05_05285</name>
</gene>
<evidence type="ECO:0000313" key="12">
    <source>
        <dbReference type="Proteomes" id="UP000178797"/>
    </source>
</evidence>
<dbReference type="FunFam" id="3.30.70.1400:FF:000001">
    <property type="entry name" value="Aminomethyltransferase"/>
    <property type="match status" value="1"/>
</dbReference>
<proteinExistence type="inferred from homology"/>
<dbReference type="InterPro" id="IPR006222">
    <property type="entry name" value="GCVT_N"/>
</dbReference>
<dbReference type="Proteomes" id="UP000178797">
    <property type="component" value="Unassembled WGS sequence"/>
</dbReference>
<dbReference type="Gene3D" id="2.40.30.110">
    <property type="entry name" value="Aminomethyltransferase beta-barrel domains"/>
    <property type="match status" value="1"/>
</dbReference>
<dbReference type="InterPro" id="IPR013977">
    <property type="entry name" value="GcvT_C"/>
</dbReference>
<comment type="similarity">
    <text evidence="1 7">Belongs to the GcvT family.</text>
</comment>
<feature type="domain" description="Aminomethyltransferase C-terminal" evidence="10">
    <location>
        <begin position="285"/>
        <end position="362"/>
    </location>
</feature>
<dbReference type="GO" id="GO:0004047">
    <property type="term" value="F:aminomethyltransferase activity"/>
    <property type="evidence" value="ECO:0007669"/>
    <property type="project" value="UniProtKB-UniRule"/>
</dbReference>
<evidence type="ECO:0000256" key="3">
    <source>
        <dbReference type="ARBA" id="ARBA00022576"/>
    </source>
</evidence>
<dbReference type="SUPFAM" id="SSF103025">
    <property type="entry name" value="Folate-binding domain"/>
    <property type="match status" value="1"/>
</dbReference>
<dbReference type="InterPro" id="IPR029043">
    <property type="entry name" value="GcvT/YgfZ_C"/>
</dbReference>
<dbReference type="InterPro" id="IPR028896">
    <property type="entry name" value="GcvT/YgfZ/DmdA"/>
</dbReference>
<reference evidence="11 12" key="1">
    <citation type="journal article" date="2016" name="Nat. Commun.">
        <title>Thousands of microbial genomes shed light on interconnected biogeochemical processes in an aquifer system.</title>
        <authorList>
            <person name="Anantharaman K."/>
            <person name="Brown C.T."/>
            <person name="Hug L.A."/>
            <person name="Sharon I."/>
            <person name="Castelle C.J."/>
            <person name="Probst A.J."/>
            <person name="Thomas B.C."/>
            <person name="Singh A."/>
            <person name="Wilkins M.J."/>
            <person name="Karaoz U."/>
            <person name="Brodie E.L."/>
            <person name="Williams K.H."/>
            <person name="Hubbard S.S."/>
            <person name="Banfield J.F."/>
        </authorList>
    </citation>
    <scope>NUCLEOTIDE SEQUENCE [LARGE SCALE GENOMIC DNA]</scope>
</reference>
<feature type="binding site" evidence="8">
    <location>
        <position position="199"/>
    </location>
    <ligand>
        <name>substrate</name>
    </ligand>
</feature>
<evidence type="ECO:0000256" key="6">
    <source>
        <dbReference type="ARBA" id="ARBA00047665"/>
    </source>
</evidence>
<comment type="catalytic activity">
    <reaction evidence="6 7">
        <text>N(6)-[(R)-S(8)-aminomethyldihydrolipoyl]-L-lysyl-[protein] + (6S)-5,6,7,8-tetrahydrofolate = N(6)-[(R)-dihydrolipoyl]-L-lysyl-[protein] + (6R)-5,10-methylene-5,6,7,8-tetrahydrofolate + NH4(+)</text>
        <dbReference type="Rhea" id="RHEA:16945"/>
        <dbReference type="Rhea" id="RHEA-COMP:10475"/>
        <dbReference type="Rhea" id="RHEA-COMP:10492"/>
        <dbReference type="ChEBI" id="CHEBI:15636"/>
        <dbReference type="ChEBI" id="CHEBI:28938"/>
        <dbReference type="ChEBI" id="CHEBI:57453"/>
        <dbReference type="ChEBI" id="CHEBI:83100"/>
        <dbReference type="ChEBI" id="CHEBI:83143"/>
        <dbReference type="EC" id="2.1.2.10"/>
    </reaction>
</comment>
<evidence type="ECO:0000256" key="4">
    <source>
        <dbReference type="ARBA" id="ARBA00022679"/>
    </source>
</evidence>
<dbReference type="Gene3D" id="4.10.1250.10">
    <property type="entry name" value="Aminomethyltransferase fragment"/>
    <property type="match status" value="1"/>
</dbReference>
<protein>
    <recommendedName>
        <fullName evidence="2 7">Aminomethyltransferase</fullName>
        <ecNumber evidence="2 7">2.1.2.10</ecNumber>
    </recommendedName>
    <alternativeName>
        <fullName evidence="5 7">Glycine cleavage system T protein</fullName>
    </alternativeName>
</protein>
<comment type="subunit">
    <text evidence="7">The glycine cleavage system is composed of four proteins: P, T, L and H.</text>
</comment>
<dbReference type="NCBIfam" id="NF001567">
    <property type="entry name" value="PRK00389.1"/>
    <property type="match status" value="1"/>
</dbReference>
<evidence type="ECO:0000256" key="7">
    <source>
        <dbReference type="HAMAP-Rule" id="MF_00259"/>
    </source>
</evidence>
<dbReference type="FunFam" id="2.40.30.110:FF:000003">
    <property type="entry name" value="Aminomethyltransferase"/>
    <property type="match status" value="1"/>
</dbReference>
<dbReference type="InterPro" id="IPR006223">
    <property type="entry name" value="GcvT"/>
</dbReference>
<dbReference type="InterPro" id="IPR027266">
    <property type="entry name" value="TrmE/GcvT-like"/>
</dbReference>
<dbReference type="SUPFAM" id="SSF101790">
    <property type="entry name" value="Aminomethyltransferase beta-barrel domain"/>
    <property type="match status" value="1"/>
</dbReference>
<dbReference type="GO" id="GO:0008483">
    <property type="term" value="F:transaminase activity"/>
    <property type="evidence" value="ECO:0007669"/>
    <property type="project" value="UniProtKB-KW"/>
</dbReference>
<evidence type="ECO:0000259" key="9">
    <source>
        <dbReference type="Pfam" id="PF01571"/>
    </source>
</evidence>
<organism evidence="11 12">
    <name type="scientific">Candidatus Schekmanbacteria bacterium RBG_16_38_10</name>
    <dbReference type="NCBI Taxonomy" id="1817879"/>
    <lineage>
        <taxon>Bacteria</taxon>
        <taxon>Candidatus Schekmaniibacteriota</taxon>
    </lineage>
</organism>
<sequence length="366" mass="41371">MRTPLYQLHLNAGAKVVDFHGWDMPLQYVGIIDEHRNVRKNVGIFDLSHMGRIFISGKDSNGFLQRLLTIDITKLKVGTAKYCFFLNEKGGILDDLIVYKDEDKYMLVVNASNRNKILGWLDKNRGGVAVNIDDMTMKIALIAIQGPKSEAMMKSVFNIDLSALKYYRFTKDGLNIASHNTKVESIIARTGYTGEDGFELFFESQYAEEIWRLIIDGAKQYNISPIGLGARDTLRLEAGMSLYGQEINEEITPIEAGLEFAISFDKEDYVGKAALMRIKENGLTRRVIGFELLSKRIPRPEMSIYNDSQQVGFTTSGTFSPTFEKSIGMGYVNTKYASIGARLQVDIRGKREYIVIVKLPFYTRKA</sequence>
<dbReference type="PIRSF" id="PIRSF006487">
    <property type="entry name" value="GcvT"/>
    <property type="match status" value="1"/>
</dbReference>
<comment type="function">
    <text evidence="7">The glycine cleavage system catalyzes the degradation of glycine.</text>
</comment>
<dbReference type="GO" id="GO:0019464">
    <property type="term" value="P:glycine decarboxylation via glycine cleavage system"/>
    <property type="evidence" value="ECO:0007669"/>
    <property type="project" value="UniProtKB-UniRule"/>
</dbReference>
<evidence type="ECO:0000313" key="11">
    <source>
        <dbReference type="EMBL" id="OGL44234.1"/>
    </source>
</evidence>
<dbReference type="PANTHER" id="PTHR43757:SF2">
    <property type="entry name" value="AMINOMETHYLTRANSFERASE, MITOCHONDRIAL"/>
    <property type="match status" value="1"/>
</dbReference>
<dbReference type="EMBL" id="MGDE01000191">
    <property type="protein sequence ID" value="OGL44234.1"/>
    <property type="molecule type" value="Genomic_DNA"/>
</dbReference>
<dbReference type="NCBIfam" id="TIGR00528">
    <property type="entry name" value="gcvT"/>
    <property type="match status" value="1"/>
</dbReference>
<name>A0A1F7RTA1_9BACT</name>
<dbReference type="Gene3D" id="3.30.1360.120">
    <property type="entry name" value="Probable tRNA modification gtpase trme, domain 1"/>
    <property type="match status" value="1"/>
</dbReference>
<accession>A0A1F7RTA1</accession>
<dbReference type="Pfam" id="PF01571">
    <property type="entry name" value="GCV_T"/>
    <property type="match status" value="1"/>
</dbReference>
<evidence type="ECO:0000256" key="5">
    <source>
        <dbReference type="ARBA" id="ARBA00031395"/>
    </source>
</evidence>
<dbReference type="InterPro" id="IPR022903">
    <property type="entry name" value="GcvT_bac"/>
</dbReference>
<evidence type="ECO:0000256" key="8">
    <source>
        <dbReference type="PIRSR" id="PIRSR006487-1"/>
    </source>
</evidence>
<evidence type="ECO:0000259" key="10">
    <source>
        <dbReference type="Pfam" id="PF08669"/>
    </source>
</evidence>
<dbReference type="Gene3D" id="3.30.70.1400">
    <property type="entry name" value="Aminomethyltransferase beta-barrel domains"/>
    <property type="match status" value="1"/>
</dbReference>